<proteinExistence type="inferred from homology"/>
<dbReference type="Proteomes" id="UP000314983">
    <property type="component" value="Chromosome 23"/>
</dbReference>
<dbReference type="Gene3D" id="3.40.50.300">
    <property type="entry name" value="P-loop containing nucleotide triphosphate hydrolases"/>
    <property type="match status" value="1"/>
</dbReference>
<comment type="subcellular location">
    <subcellularLocation>
        <location evidence="1">Cytoplasm</location>
    </subcellularLocation>
</comment>
<evidence type="ECO:0000256" key="6">
    <source>
        <dbReference type="ARBA" id="ARBA00022840"/>
    </source>
</evidence>
<evidence type="ECO:0000313" key="9">
    <source>
        <dbReference type="Proteomes" id="UP000314983"/>
    </source>
</evidence>
<evidence type="ECO:0000259" key="7">
    <source>
        <dbReference type="PROSITE" id="PS50837"/>
    </source>
</evidence>
<evidence type="ECO:0000256" key="2">
    <source>
        <dbReference type="ARBA" id="ARBA00008665"/>
    </source>
</evidence>
<dbReference type="InterPro" id="IPR027417">
    <property type="entry name" value="P-loop_NTPase"/>
</dbReference>
<keyword evidence="5" id="KW-0547">Nucleotide-binding</keyword>
<dbReference type="PANTHER" id="PTHR45690">
    <property type="entry name" value="NACHT, LRR AND PYD DOMAINS-CONTAINING PROTEIN 12"/>
    <property type="match status" value="1"/>
</dbReference>
<dbReference type="InterPro" id="IPR001611">
    <property type="entry name" value="Leu-rich_rpt"/>
</dbReference>
<evidence type="ECO:0000313" key="8">
    <source>
        <dbReference type="Ensembl" id="ENSEEEP00000063461.1"/>
    </source>
</evidence>
<evidence type="ECO:0000256" key="3">
    <source>
        <dbReference type="ARBA" id="ARBA00022490"/>
    </source>
</evidence>
<reference evidence="8" key="3">
    <citation type="submission" date="2025-09" db="UniProtKB">
        <authorList>
            <consortium name="Ensembl"/>
        </authorList>
    </citation>
    <scope>IDENTIFICATION</scope>
</reference>
<keyword evidence="3" id="KW-0963">Cytoplasm</keyword>
<organism evidence="8 9">
    <name type="scientific">Electrophorus electricus</name>
    <name type="common">Electric eel</name>
    <name type="synonym">Gymnotus electricus</name>
    <dbReference type="NCBI Taxonomy" id="8005"/>
    <lineage>
        <taxon>Eukaryota</taxon>
        <taxon>Metazoa</taxon>
        <taxon>Chordata</taxon>
        <taxon>Craniata</taxon>
        <taxon>Vertebrata</taxon>
        <taxon>Euteleostomi</taxon>
        <taxon>Actinopterygii</taxon>
        <taxon>Neopterygii</taxon>
        <taxon>Teleostei</taxon>
        <taxon>Ostariophysi</taxon>
        <taxon>Gymnotiformes</taxon>
        <taxon>Gymnotoidei</taxon>
        <taxon>Gymnotidae</taxon>
        <taxon>Electrophorus</taxon>
    </lineage>
</organism>
<dbReference type="InterPro" id="IPR032675">
    <property type="entry name" value="LRR_dom_sf"/>
</dbReference>
<reference evidence="8" key="2">
    <citation type="submission" date="2025-08" db="UniProtKB">
        <authorList>
            <consortium name="Ensembl"/>
        </authorList>
    </citation>
    <scope>IDENTIFICATION</scope>
</reference>
<dbReference type="Ensembl" id="ENSEEET00000054762.1">
    <property type="protein sequence ID" value="ENSEEEP00000063461.1"/>
    <property type="gene ID" value="ENSEEEG00000017595.2"/>
</dbReference>
<evidence type="ECO:0000256" key="4">
    <source>
        <dbReference type="ARBA" id="ARBA00022737"/>
    </source>
</evidence>
<protein>
    <submittedName>
        <fullName evidence="8">Si:ch73-233m11.2</fullName>
    </submittedName>
</protein>
<reference evidence="8 9" key="1">
    <citation type="submission" date="2020-05" db="EMBL/GenBank/DDBJ databases">
        <title>Electrophorus electricus (electric eel) genome, fEleEle1, primary haplotype.</title>
        <authorList>
            <person name="Myers G."/>
            <person name="Meyer A."/>
            <person name="Fedrigo O."/>
            <person name="Formenti G."/>
            <person name="Rhie A."/>
            <person name="Tracey A."/>
            <person name="Sims Y."/>
            <person name="Jarvis E.D."/>
        </authorList>
    </citation>
    <scope>NUCLEOTIDE SEQUENCE [LARGE SCALE GENOMIC DNA]</scope>
</reference>
<keyword evidence="9" id="KW-1185">Reference proteome</keyword>
<dbReference type="InterPro" id="IPR007111">
    <property type="entry name" value="NACHT_NTPase"/>
</dbReference>
<dbReference type="SMART" id="SM00368">
    <property type="entry name" value="LRR_RI"/>
    <property type="match status" value="8"/>
</dbReference>
<keyword evidence="6" id="KW-0067">ATP-binding</keyword>
<dbReference type="GO" id="GO:0005524">
    <property type="term" value="F:ATP binding"/>
    <property type="evidence" value="ECO:0007669"/>
    <property type="project" value="UniProtKB-KW"/>
</dbReference>
<name>A0AAY5F339_ELEEL</name>
<dbReference type="InterPro" id="IPR050637">
    <property type="entry name" value="NLRP_innate_immun_reg"/>
</dbReference>
<dbReference type="Gene3D" id="3.80.10.10">
    <property type="entry name" value="Ribonuclease Inhibitor"/>
    <property type="match status" value="2"/>
</dbReference>
<dbReference type="PROSITE" id="PS50837">
    <property type="entry name" value="NACHT"/>
    <property type="match status" value="1"/>
</dbReference>
<feature type="domain" description="NACHT" evidence="7">
    <location>
        <begin position="90"/>
        <end position="219"/>
    </location>
</feature>
<evidence type="ECO:0000256" key="5">
    <source>
        <dbReference type="ARBA" id="ARBA00022741"/>
    </source>
</evidence>
<comment type="similarity">
    <text evidence="2">Belongs to the NLRP family.</text>
</comment>
<evidence type="ECO:0000256" key="1">
    <source>
        <dbReference type="ARBA" id="ARBA00004496"/>
    </source>
</evidence>
<sequence>LEATNFLHLFCFFLSEVQKLHKEKLRNDVLNSVQRSSLLGGQSAKEVILGNRYTALSASLSEEASLVEDGTWEALEVLLTEAFAAGHESLRVMLCGGAGMGKTIAVEKLIWDWAAGSCLQHYTLLLRVCVQALCMPGDSLQGVLLSTHAHLSAEALTLALQTPHKLLLVLDELDGFLLDPPPSDVLVCDLQQPAGGAVLLHSLLQGSLLPGASLLLTSREPVILETVQNIYILGFSHAQRRAYFRGFLEVGVEEVLDRCERAVGVAELWACPAFCWTLCQQAQQECVPDTLSELLCMVTHTLLQEHGVDMQTARELLAGLGKLANHCTHLDLLCCTRSDLITCGLEPFLTSPILFAFLHMVGCDVTSPDGTFSFLSPVLREFLQAVSFYVSQSEYDGGGILEEYQDLCLVFLAGLSDPVQRKLLETSAGPLGSDRLSEFHRWLMGLAAQVLPGYGKREHWRVLRLLHHAHSPALIRESVASSTWRAISYSGLQGPDCAALAFVVSCLGEMEHLNLYMSALTEEQAQKITPAVQLAKSISLSQSRVSVGVITQFGRAMSEGHVNQLDLSYCTLGDEGAQSLCTSLQLSRLHTLTLRSCALTPVCSEALSKLLCGSKLRELDLGGNELQDQGVSRLLSALGPSVCALQELRLDRCALSGACVAPLSSAMCAALSVLRMLDLSWNSLAGDSLELLSQTLQSGCCCLTTLRLFDCELTDSCCSSLAAALQSEKCCLVELDLSVNELHQSGAILICDALKAPSCSLEKLCMVRCELSDEVFSALGSVLGSGVSRLKHLAIGLNPAASAGVKHIWKALKHTHCRLQHLDLEMMELTDTCVDELCEAITANNSLTTLILKNNSLTDASVPRMIKLIQDHPIMNELNLQYNDFCEDVFDLMERFPAIKY</sequence>
<accession>A0AAY5F339</accession>
<dbReference type="Pfam" id="PF13516">
    <property type="entry name" value="LRR_6"/>
    <property type="match status" value="3"/>
</dbReference>
<dbReference type="AlphaFoldDB" id="A0AAY5F339"/>
<dbReference type="Pfam" id="PF05729">
    <property type="entry name" value="NACHT"/>
    <property type="match status" value="1"/>
</dbReference>
<dbReference type="PANTHER" id="PTHR45690:SF19">
    <property type="entry name" value="NACHT, LRR AND PYD DOMAINS-CONTAINING PROTEIN 3"/>
    <property type="match status" value="1"/>
</dbReference>
<keyword evidence="4" id="KW-0677">Repeat</keyword>
<dbReference type="SUPFAM" id="SSF52047">
    <property type="entry name" value="RNI-like"/>
    <property type="match status" value="1"/>
</dbReference>
<dbReference type="GeneTree" id="ENSGT01150000287004"/>
<gene>
    <name evidence="8" type="primary">si:ch73-233m11.2</name>
</gene>
<dbReference type="GO" id="GO:0005829">
    <property type="term" value="C:cytosol"/>
    <property type="evidence" value="ECO:0007669"/>
    <property type="project" value="UniProtKB-SubCell"/>
</dbReference>
<dbReference type="SUPFAM" id="SSF52540">
    <property type="entry name" value="P-loop containing nucleoside triphosphate hydrolases"/>
    <property type="match status" value="1"/>
</dbReference>